<dbReference type="EMBL" id="FRBP01000008">
    <property type="protein sequence ID" value="SHL81638.1"/>
    <property type="molecule type" value="Genomic_DNA"/>
</dbReference>
<gene>
    <name evidence="1" type="ORF">SAMN04515649_1087</name>
</gene>
<evidence type="ECO:0000313" key="1">
    <source>
        <dbReference type="EMBL" id="SHL81638.1"/>
    </source>
</evidence>
<dbReference type="AlphaFoldDB" id="A0AB74F375"/>
<protein>
    <submittedName>
        <fullName evidence="1">Uncharacterized protein</fullName>
    </submittedName>
</protein>
<reference evidence="1 2" key="1">
    <citation type="submission" date="2016-11" db="EMBL/GenBank/DDBJ databases">
        <authorList>
            <person name="Varghese N."/>
            <person name="Submissions S."/>
        </authorList>
    </citation>
    <scope>NUCLEOTIDE SEQUENCE [LARGE SCALE GENOMIC DNA]</scope>
    <source>
        <strain evidence="1 2">FD</strain>
    </source>
</reference>
<organism evidence="1 2">
    <name type="scientific">Eubacterium callanderi</name>
    <dbReference type="NCBI Taxonomy" id="53442"/>
    <lineage>
        <taxon>Bacteria</taxon>
        <taxon>Bacillati</taxon>
        <taxon>Bacillota</taxon>
        <taxon>Clostridia</taxon>
        <taxon>Eubacteriales</taxon>
        <taxon>Eubacteriaceae</taxon>
        <taxon>Eubacterium</taxon>
    </lineage>
</organism>
<accession>A0AB74F375</accession>
<name>A0AB74F375_9FIRM</name>
<sequence length="32" mass="3982">MKIAEVLKKYNEKLEELYREERAILEPLFKKE</sequence>
<evidence type="ECO:0000313" key="2">
    <source>
        <dbReference type="Proteomes" id="UP000184012"/>
    </source>
</evidence>
<dbReference type="Proteomes" id="UP000184012">
    <property type="component" value="Unassembled WGS sequence"/>
</dbReference>
<proteinExistence type="predicted"/>
<comment type="caution">
    <text evidence="1">The sequence shown here is derived from an EMBL/GenBank/DDBJ whole genome shotgun (WGS) entry which is preliminary data.</text>
</comment>